<accession>A0A816YY68</accession>
<keyword evidence="8" id="KW-1185">Reference proteome</keyword>
<dbReference type="InterPro" id="IPR032675">
    <property type="entry name" value="LRR_dom_sf"/>
</dbReference>
<dbReference type="EMBL" id="CAJNOV010004195">
    <property type="protein sequence ID" value="CAF1165786.1"/>
    <property type="molecule type" value="Genomic_DNA"/>
</dbReference>
<name>A0A816YY68_9BILA</name>
<dbReference type="EMBL" id="CAJOBG010001970">
    <property type="protein sequence ID" value="CAF3973353.1"/>
    <property type="molecule type" value="Genomic_DNA"/>
</dbReference>
<evidence type="ECO:0000313" key="5">
    <source>
        <dbReference type="EMBL" id="CAF3928382.1"/>
    </source>
</evidence>
<comment type="caution">
    <text evidence="4">The sequence shown here is derived from an EMBL/GenBank/DDBJ whole genome shotgun (WGS) entry which is preliminary data.</text>
</comment>
<protein>
    <recommendedName>
        <fullName evidence="1">F-box domain-containing protein</fullName>
    </recommendedName>
</protein>
<dbReference type="PROSITE" id="PS50181">
    <property type="entry name" value="FBOX"/>
    <property type="match status" value="1"/>
</dbReference>
<dbReference type="Proteomes" id="UP000663824">
    <property type="component" value="Unassembled WGS sequence"/>
</dbReference>
<evidence type="ECO:0000259" key="1">
    <source>
        <dbReference type="PROSITE" id="PS50181"/>
    </source>
</evidence>
<evidence type="ECO:0000313" key="3">
    <source>
        <dbReference type="EMBL" id="CAF2098252.1"/>
    </source>
</evidence>
<dbReference type="InterPro" id="IPR001810">
    <property type="entry name" value="F-box_dom"/>
</dbReference>
<reference evidence="4" key="1">
    <citation type="submission" date="2021-02" db="EMBL/GenBank/DDBJ databases">
        <authorList>
            <person name="Nowell W R."/>
        </authorList>
    </citation>
    <scope>NUCLEOTIDE SEQUENCE</scope>
</reference>
<dbReference type="SUPFAM" id="SSF52047">
    <property type="entry name" value="RNI-like"/>
    <property type="match status" value="1"/>
</dbReference>
<dbReference type="Proteomes" id="UP000663866">
    <property type="component" value="Unassembled WGS sequence"/>
</dbReference>
<evidence type="ECO:0000313" key="7">
    <source>
        <dbReference type="Proteomes" id="UP000663824"/>
    </source>
</evidence>
<sequence>MSSSKLEHLANEILLEIFDYLLPIDLIHAFDMLNERIKNLIIQRRMHVDLSANLSFNDFNEYCSKICFHYSSCIYSVRLSNVETCGGIKLFFTKFSQIDITFPNLRTMSFTEPNEMDYKQIVKLKHLTSIHLKCYKMSEQKIHLGLLFDIPYLETCVLGYDDALPIHKLRPNSHLNLLILDSFYINDLHTLFHFYPSLRHLTINRLVVNFHGFLPPLNRSFETLRTLKLNCVYTVRSDYVAHILSILPQLTRFTIVAIGIDFLSSKKWLEILATLERLRFLTLDIKAVSVTSNNEISSSFLTEFWRQWHVAVDYSQDNNKFHLFTVPYRRLSFISTIHCLPVIEVPHNAFSSVTDIYLKTNIPMQIQSQRVYPNVRALQIYQNAIVPVNYSTLLLQLQSMLHLNRLVHLELFIPLPTSSFLVLLKSTPCLRNFKTDYDILTTVTDRLQNKDVCAQLHDKLEKFVLRRGILPIVDHNCFLEIFSNLKHLQINLNTIYDLRQIAGKFIKNMTNLLTLNILLTGTNEPNDTLQWEGIVNNVSYEIAKRHIKIWK</sequence>
<dbReference type="AlphaFoldDB" id="A0A816YY68"/>
<evidence type="ECO:0000313" key="6">
    <source>
        <dbReference type="EMBL" id="CAF3973353.1"/>
    </source>
</evidence>
<dbReference type="EMBL" id="CAJNRF010008116">
    <property type="protein sequence ID" value="CAF2098252.1"/>
    <property type="molecule type" value="Genomic_DNA"/>
</dbReference>
<evidence type="ECO:0000313" key="8">
    <source>
        <dbReference type="Proteomes" id="UP000663866"/>
    </source>
</evidence>
<evidence type="ECO:0000313" key="2">
    <source>
        <dbReference type="EMBL" id="CAF1165786.1"/>
    </source>
</evidence>
<feature type="domain" description="F-box" evidence="1">
    <location>
        <begin position="3"/>
        <end position="50"/>
    </location>
</feature>
<organism evidence="4 7">
    <name type="scientific">Rotaria magnacalcarata</name>
    <dbReference type="NCBI Taxonomy" id="392030"/>
    <lineage>
        <taxon>Eukaryota</taxon>
        <taxon>Metazoa</taxon>
        <taxon>Spiralia</taxon>
        <taxon>Gnathifera</taxon>
        <taxon>Rotifera</taxon>
        <taxon>Eurotatoria</taxon>
        <taxon>Bdelloidea</taxon>
        <taxon>Philodinida</taxon>
        <taxon>Philodinidae</taxon>
        <taxon>Rotaria</taxon>
    </lineage>
</organism>
<gene>
    <name evidence="5" type="ORF">BYL167_LOCUS9866</name>
    <name evidence="2" type="ORF">CJN711_LOCUS10246</name>
    <name evidence="4" type="ORF">MBJ925_LOCUS33985</name>
    <name evidence="6" type="ORF">OVN521_LOCUS13506</name>
    <name evidence="3" type="ORF">WKI299_LOCUS19657</name>
</gene>
<dbReference type="EMBL" id="CAJOBH010002898">
    <property type="protein sequence ID" value="CAF3928382.1"/>
    <property type="molecule type" value="Genomic_DNA"/>
</dbReference>
<dbReference type="Gene3D" id="3.80.10.10">
    <property type="entry name" value="Ribonuclease Inhibitor"/>
    <property type="match status" value="1"/>
</dbReference>
<dbReference type="Proteomes" id="UP000681967">
    <property type="component" value="Unassembled WGS sequence"/>
</dbReference>
<dbReference type="EMBL" id="CAJNRE010018719">
    <property type="protein sequence ID" value="CAF2174198.1"/>
    <property type="molecule type" value="Genomic_DNA"/>
</dbReference>
<proteinExistence type="predicted"/>
<dbReference type="Proteomes" id="UP000663856">
    <property type="component" value="Unassembled WGS sequence"/>
</dbReference>
<evidence type="ECO:0000313" key="4">
    <source>
        <dbReference type="EMBL" id="CAF2174198.1"/>
    </source>
</evidence>
<dbReference type="Proteomes" id="UP000663855">
    <property type="component" value="Unassembled WGS sequence"/>
</dbReference>